<accession>A0AAD8AB74</accession>
<name>A0AAD8AB74_DIPPU</name>
<comment type="caution">
    <text evidence="3">The sequence shown here is derived from an EMBL/GenBank/DDBJ whole genome shotgun (WGS) entry which is preliminary data.</text>
</comment>
<evidence type="ECO:0000313" key="3">
    <source>
        <dbReference type="EMBL" id="KAJ9595082.1"/>
    </source>
</evidence>
<evidence type="ECO:0000256" key="1">
    <source>
        <dbReference type="SAM" id="Coils"/>
    </source>
</evidence>
<dbReference type="InterPro" id="IPR038929">
    <property type="entry name" value="CCDC13"/>
</dbReference>
<organism evidence="3 4">
    <name type="scientific">Diploptera punctata</name>
    <name type="common">Pacific beetle cockroach</name>
    <dbReference type="NCBI Taxonomy" id="6984"/>
    <lineage>
        <taxon>Eukaryota</taxon>
        <taxon>Metazoa</taxon>
        <taxon>Ecdysozoa</taxon>
        <taxon>Arthropoda</taxon>
        <taxon>Hexapoda</taxon>
        <taxon>Insecta</taxon>
        <taxon>Pterygota</taxon>
        <taxon>Neoptera</taxon>
        <taxon>Polyneoptera</taxon>
        <taxon>Dictyoptera</taxon>
        <taxon>Blattodea</taxon>
        <taxon>Blaberoidea</taxon>
        <taxon>Blaberidae</taxon>
        <taxon>Diplopterinae</taxon>
        <taxon>Diploptera</taxon>
    </lineage>
</organism>
<dbReference type="EMBL" id="JASPKZ010002694">
    <property type="protein sequence ID" value="KAJ9595082.1"/>
    <property type="molecule type" value="Genomic_DNA"/>
</dbReference>
<dbReference type="GO" id="GO:0031122">
    <property type="term" value="P:cytoplasmic microtubule organization"/>
    <property type="evidence" value="ECO:0007669"/>
    <property type="project" value="TreeGrafter"/>
</dbReference>
<dbReference type="AlphaFoldDB" id="A0AAD8AB74"/>
<feature type="compositionally biased region" description="Basic and acidic residues" evidence="2">
    <location>
        <begin position="165"/>
        <end position="175"/>
    </location>
</feature>
<dbReference type="Proteomes" id="UP001233999">
    <property type="component" value="Unassembled WGS sequence"/>
</dbReference>
<dbReference type="GO" id="GO:1905515">
    <property type="term" value="P:non-motile cilium assembly"/>
    <property type="evidence" value="ECO:0007669"/>
    <property type="project" value="TreeGrafter"/>
</dbReference>
<evidence type="ECO:0008006" key="5">
    <source>
        <dbReference type="Google" id="ProtNLM"/>
    </source>
</evidence>
<keyword evidence="4" id="KW-1185">Reference proteome</keyword>
<feature type="compositionally biased region" description="Polar residues" evidence="2">
    <location>
        <begin position="98"/>
        <end position="108"/>
    </location>
</feature>
<evidence type="ECO:0000256" key="2">
    <source>
        <dbReference type="SAM" id="MobiDB-lite"/>
    </source>
</evidence>
<dbReference type="PANTHER" id="PTHR31935">
    <property type="entry name" value="COILED-COIL DOMAIN-CONTAINING PROTEIN 13"/>
    <property type="match status" value="1"/>
</dbReference>
<evidence type="ECO:0000313" key="4">
    <source>
        <dbReference type="Proteomes" id="UP001233999"/>
    </source>
</evidence>
<feature type="region of interest" description="Disordered" evidence="2">
    <location>
        <begin position="88"/>
        <end position="108"/>
    </location>
</feature>
<reference evidence="3" key="2">
    <citation type="submission" date="2023-05" db="EMBL/GenBank/DDBJ databases">
        <authorList>
            <person name="Fouks B."/>
        </authorList>
    </citation>
    <scope>NUCLEOTIDE SEQUENCE</scope>
    <source>
        <strain evidence="3">Stay&amp;Tobe</strain>
        <tissue evidence="3">Testes</tissue>
    </source>
</reference>
<reference evidence="3" key="1">
    <citation type="journal article" date="2023" name="IScience">
        <title>Live-bearing cockroach genome reveals convergent evolutionary mechanisms linked to viviparity in insects and beyond.</title>
        <authorList>
            <person name="Fouks B."/>
            <person name="Harrison M.C."/>
            <person name="Mikhailova A.A."/>
            <person name="Marchal E."/>
            <person name="English S."/>
            <person name="Carruthers M."/>
            <person name="Jennings E.C."/>
            <person name="Chiamaka E.L."/>
            <person name="Frigard R.A."/>
            <person name="Pippel M."/>
            <person name="Attardo G.M."/>
            <person name="Benoit J.B."/>
            <person name="Bornberg-Bauer E."/>
            <person name="Tobe S.S."/>
        </authorList>
    </citation>
    <scope>NUCLEOTIDE SEQUENCE</scope>
    <source>
        <strain evidence="3">Stay&amp;Tobe</strain>
    </source>
</reference>
<feature type="region of interest" description="Disordered" evidence="2">
    <location>
        <begin position="153"/>
        <end position="175"/>
    </location>
</feature>
<dbReference type="GO" id="GO:0034451">
    <property type="term" value="C:centriolar satellite"/>
    <property type="evidence" value="ECO:0007669"/>
    <property type="project" value="TreeGrafter"/>
</dbReference>
<feature type="compositionally biased region" description="Basic and acidic residues" evidence="2">
    <location>
        <begin position="352"/>
        <end position="377"/>
    </location>
</feature>
<keyword evidence="1" id="KW-0175">Coiled coil</keyword>
<dbReference type="PANTHER" id="PTHR31935:SF1">
    <property type="entry name" value="COILED-COIL DOMAIN-CONTAINING PROTEIN 13"/>
    <property type="match status" value="1"/>
</dbReference>
<protein>
    <recommendedName>
        <fullName evidence="5">Coiled-coil domain-containing protein 13</fullName>
    </recommendedName>
</protein>
<feature type="region of interest" description="Disordered" evidence="2">
    <location>
        <begin position="405"/>
        <end position="437"/>
    </location>
</feature>
<feature type="region of interest" description="Disordered" evidence="2">
    <location>
        <begin position="352"/>
        <end position="381"/>
    </location>
</feature>
<gene>
    <name evidence="3" type="ORF">L9F63_013608</name>
</gene>
<feature type="coiled-coil region" evidence="1">
    <location>
        <begin position="461"/>
        <end position="502"/>
    </location>
</feature>
<proteinExistence type="predicted"/>
<sequence length="582" mass="67536">MEYSGKTKSSSKNSKDRILKKLTSSMKENRFLPMDENLNLQAINFPGNVPANIMFPEELNRYLQDQIKTLTQENGQLRRSLEECESELQEHIEKENRPSPSSTVLSGASNRVSQLACGKIKELSKRVRDLTAEMEFYKSKYSGAERKLADFTREIQHESNSTTRQQDELEEEKRNNQIQTLTEKLNAANIKLCECRNQCQQLRLDLKMAQKVLSSEVGENVSIHSITTGNSNWRGRAQQIIGLQQKVAELQNRLKEQSASTEHESKRLASMKQMEKERREAQDRVENELKESVTQLDACKKKLEAARVRNKTLETQIINLKNRLSAMLDKSQHDDQLIATLTEQLNLHEKKRMEQDEMQQKTSKKLEQELTQEKTRTAELQTLLTQRDSRINQLERRLQSESTELQWVPHRLRSSGSRESESSQRSSGRNNKAVHSSNDLQTYLVLNKAVEAERLKLSELLAITNSRLDEQRRKAQDAQESLMSERKKCARLEVKVSRLELDKKPLSYRQTKLAGKELTIREEVADKIELLEEQVCLLRAQLQTVKQEREEDLKHYIQLLEQSHKIFLSSNNENNQENLLKL</sequence>
<feature type="region of interest" description="Disordered" evidence="2">
    <location>
        <begin position="253"/>
        <end position="287"/>
    </location>
</feature>
<feature type="compositionally biased region" description="Basic and acidic residues" evidence="2">
    <location>
        <begin position="88"/>
        <end position="97"/>
    </location>
</feature>